<dbReference type="Proteomes" id="UP000653099">
    <property type="component" value="Unassembled WGS sequence"/>
</dbReference>
<reference evidence="2" key="2">
    <citation type="submission" date="2020-09" db="EMBL/GenBank/DDBJ databases">
        <authorList>
            <person name="Sun Q."/>
            <person name="Ohkuma M."/>
        </authorList>
    </citation>
    <scope>NUCLEOTIDE SEQUENCE</scope>
    <source>
        <strain evidence="2">JCM 14359</strain>
    </source>
</reference>
<dbReference type="OrthoDB" id="3263at2157"/>
<proteinExistence type="predicted"/>
<dbReference type="SUPFAM" id="SSF53300">
    <property type="entry name" value="vWA-like"/>
    <property type="match status" value="1"/>
</dbReference>
<dbReference type="Pfam" id="PF01882">
    <property type="entry name" value="DUF58"/>
    <property type="match status" value="1"/>
</dbReference>
<comment type="caution">
    <text evidence="2">The sequence shown here is derived from an EMBL/GenBank/DDBJ whole genome shotgun (WGS) entry which is preliminary data.</text>
</comment>
<sequence length="297" mass="32756">MALDTDFLEKLSRLEATLRRETDSRRQGEQRSSNVGEGLTFSDYRRYTPGDDVRLIDWRVHARTDEYFIKQFEAERDLTVHILLDASASMAYGEGDAHKFEFAAKIGLGFASVAAAGHDTFRVATIGEGVDRLDRHRSTRGELLRLLEVLDGIDPGGRTDFRGAVESYAGTIASRSLVVVVSDFLEDPDAIEAGLAAVGDSDVLLVQTVAPGERDPDATGDTVFEDPETGATHRAYFAGPTVDAYRDRLRSHVANIAARARALRAEHTVVDTGTDVFDTFARVWHRDAAGSRVDRRR</sequence>
<protein>
    <submittedName>
        <fullName evidence="2">DUF58 domain-containing protein</fullName>
    </submittedName>
</protein>
<name>A0A830EH79_9EURY</name>
<evidence type="ECO:0000313" key="3">
    <source>
        <dbReference type="Proteomes" id="UP000653099"/>
    </source>
</evidence>
<organism evidence="2 3">
    <name type="scientific">Halobellus salinus</name>
    <dbReference type="NCBI Taxonomy" id="931585"/>
    <lineage>
        <taxon>Archaea</taxon>
        <taxon>Methanobacteriati</taxon>
        <taxon>Methanobacteriota</taxon>
        <taxon>Stenosarchaea group</taxon>
        <taxon>Halobacteria</taxon>
        <taxon>Halobacteriales</taxon>
        <taxon>Haloferacaceae</taxon>
        <taxon>Halobellus</taxon>
    </lineage>
</organism>
<dbReference type="PANTHER" id="PTHR33608">
    <property type="entry name" value="BLL2464 PROTEIN"/>
    <property type="match status" value="1"/>
</dbReference>
<gene>
    <name evidence="2" type="ORF">GCM10008995_19590</name>
</gene>
<dbReference type="InterPro" id="IPR036465">
    <property type="entry name" value="vWFA_dom_sf"/>
</dbReference>
<keyword evidence="3" id="KW-1185">Reference proteome</keyword>
<feature type="domain" description="DUF58" evidence="1">
    <location>
        <begin position="43"/>
        <end position="234"/>
    </location>
</feature>
<dbReference type="AlphaFoldDB" id="A0A830EH79"/>
<dbReference type="Gene3D" id="3.40.50.410">
    <property type="entry name" value="von Willebrand factor, type A domain"/>
    <property type="match status" value="1"/>
</dbReference>
<evidence type="ECO:0000259" key="1">
    <source>
        <dbReference type="Pfam" id="PF01882"/>
    </source>
</evidence>
<reference evidence="2" key="1">
    <citation type="journal article" date="2014" name="Int. J. Syst. Evol. Microbiol.">
        <title>Complete genome sequence of Corynebacterium casei LMG S-19264T (=DSM 44701T), isolated from a smear-ripened cheese.</title>
        <authorList>
            <consortium name="US DOE Joint Genome Institute (JGI-PGF)"/>
            <person name="Walter F."/>
            <person name="Albersmeier A."/>
            <person name="Kalinowski J."/>
            <person name="Ruckert C."/>
        </authorList>
    </citation>
    <scope>NUCLEOTIDE SEQUENCE</scope>
    <source>
        <strain evidence="2">JCM 14359</strain>
    </source>
</reference>
<evidence type="ECO:0000313" key="2">
    <source>
        <dbReference type="EMBL" id="GGJ09754.1"/>
    </source>
</evidence>
<accession>A0A830EH79</accession>
<dbReference type="EMBL" id="BMOC01000012">
    <property type="protein sequence ID" value="GGJ09754.1"/>
    <property type="molecule type" value="Genomic_DNA"/>
</dbReference>
<dbReference type="InterPro" id="IPR002881">
    <property type="entry name" value="DUF58"/>
</dbReference>
<dbReference type="PANTHER" id="PTHR33608:SF6">
    <property type="entry name" value="BLL2464 PROTEIN"/>
    <property type="match status" value="1"/>
</dbReference>
<dbReference type="RefSeq" id="WP_188787234.1">
    <property type="nucleotide sequence ID" value="NZ_BMOC01000012.1"/>
</dbReference>